<organism evidence="1 2">
    <name type="scientific">Portunus trituberculatus</name>
    <name type="common">Swimming crab</name>
    <name type="synonym">Neptunus trituberculatus</name>
    <dbReference type="NCBI Taxonomy" id="210409"/>
    <lineage>
        <taxon>Eukaryota</taxon>
        <taxon>Metazoa</taxon>
        <taxon>Ecdysozoa</taxon>
        <taxon>Arthropoda</taxon>
        <taxon>Crustacea</taxon>
        <taxon>Multicrustacea</taxon>
        <taxon>Malacostraca</taxon>
        <taxon>Eumalacostraca</taxon>
        <taxon>Eucarida</taxon>
        <taxon>Decapoda</taxon>
        <taxon>Pleocyemata</taxon>
        <taxon>Brachyura</taxon>
        <taxon>Eubrachyura</taxon>
        <taxon>Portunoidea</taxon>
        <taxon>Portunidae</taxon>
        <taxon>Portuninae</taxon>
        <taxon>Portunus</taxon>
    </lineage>
</organism>
<dbReference type="EMBL" id="VSRR010108524">
    <property type="protein sequence ID" value="MPC97080.1"/>
    <property type="molecule type" value="Genomic_DNA"/>
</dbReference>
<accession>A0A5B7JJX3</accession>
<evidence type="ECO:0000313" key="1">
    <source>
        <dbReference type="EMBL" id="MPC97080.1"/>
    </source>
</evidence>
<name>A0A5B7JJX3_PORTR</name>
<sequence>MITVTVSPCLRTSQRPHLLLPMGTAQAGLGRSHQPVKERLRICTV</sequence>
<keyword evidence="2" id="KW-1185">Reference proteome</keyword>
<evidence type="ECO:0000313" key="2">
    <source>
        <dbReference type="Proteomes" id="UP000324222"/>
    </source>
</evidence>
<protein>
    <submittedName>
        <fullName evidence="1">Uncharacterized protein</fullName>
    </submittedName>
</protein>
<proteinExistence type="predicted"/>
<comment type="caution">
    <text evidence="1">The sequence shown here is derived from an EMBL/GenBank/DDBJ whole genome shotgun (WGS) entry which is preliminary data.</text>
</comment>
<dbReference type="Proteomes" id="UP000324222">
    <property type="component" value="Unassembled WGS sequence"/>
</dbReference>
<dbReference type="AlphaFoldDB" id="A0A5B7JJX3"/>
<gene>
    <name evidence="1" type="ORF">E2C01_092371</name>
</gene>
<reference evidence="1 2" key="1">
    <citation type="submission" date="2019-05" db="EMBL/GenBank/DDBJ databases">
        <title>Another draft genome of Portunus trituberculatus and its Hox gene families provides insights of decapod evolution.</title>
        <authorList>
            <person name="Jeong J.-H."/>
            <person name="Song I."/>
            <person name="Kim S."/>
            <person name="Choi T."/>
            <person name="Kim D."/>
            <person name="Ryu S."/>
            <person name="Kim W."/>
        </authorList>
    </citation>
    <scope>NUCLEOTIDE SEQUENCE [LARGE SCALE GENOMIC DNA]</scope>
    <source>
        <tissue evidence="1">Muscle</tissue>
    </source>
</reference>